<dbReference type="InterPro" id="IPR027417">
    <property type="entry name" value="P-loop_NTPase"/>
</dbReference>
<dbReference type="Proteomes" id="UP000063953">
    <property type="component" value="Chromosome"/>
</dbReference>
<dbReference type="EC" id="7.3.2.7" evidence="3"/>
<dbReference type="PANTHER" id="PTHR10803">
    <property type="entry name" value="ARSENICAL PUMP-DRIVING ATPASE ARSENITE-TRANSLOCATING ATPASE"/>
    <property type="match status" value="1"/>
</dbReference>
<dbReference type="AlphaFoldDB" id="A0A0K1XDW5"/>
<evidence type="ECO:0000313" key="5">
    <source>
        <dbReference type="EMBL" id="AKX59521.1"/>
    </source>
</evidence>
<comment type="catalytic activity">
    <reaction evidence="2">
        <text>arsenite(in) + ATP + H2O = arsenite(out) + ADP + phosphate + H(+)</text>
        <dbReference type="Rhea" id="RHEA:11348"/>
        <dbReference type="ChEBI" id="CHEBI:15377"/>
        <dbReference type="ChEBI" id="CHEBI:15378"/>
        <dbReference type="ChEBI" id="CHEBI:29242"/>
        <dbReference type="ChEBI" id="CHEBI:30616"/>
        <dbReference type="ChEBI" id="CHEBI:43474"/>
        <dbReference type="ChEBI" id="CHEBI:456216"/>
        <dbReference type="EC" id="7.3.2.7"/>
    </reaction>
</comment>
<feature type="domain" description="ArsA/GET3 Anion-transporting ATPase-like" evidence="4">
    <location>
        <begin position="13"/>
        <end position="334"/>
    </location>
</feature>
<dbReference type="Pfam" id="PF02374">
    <property type="entry name" value="ArsA_ATPase"/>
    <property type="match status" value="1"/>
</dbReference>
<comment type="similarity">
    <text evidence="1">Belongs to the arsA ATPase family.</text>
</comment>
<dbReference type="Gene3D" id="3.40.50.300">
    <property type="entry name" value="P-loop containing nucleotide triphosphate hydrolases"/>
    <property type="match status" value="1"/>
</dbReference>
<sequence>MKLQLIPLLMTKRVLMCGGKGGVGKTTLSCALAIKAATLGRNTLLVSTDPAHSLADAFGLTIGAKETSVQPNLTVLELDPDTEVEAYLQRVLGQMRQYVGPDKVGELERQLRLTRHSPGAQEAALLERVAQLLDEGLQRFDLIVFDTAPTGHTLRLLSLPEVMAVWTEGLLKHNKRSEHLSSVLSHLTPGRSVDNPLADPSQHAVEGLDSKQQQLLSTLHARQSLFQRTRRILSDAEQAAFLFVLTPEKLPLLETERAVDSLQHSHIPVAGLLINRVMPAAAADNSFWQARLQQQATYLADIQQRLGKLPQQQIALQAQDIQGLSGLQQLAEQLL</sequence>
<reference evidence="5 6" key="1">
    <citation type="journal article" date="2015" name="Genome Announc.">
        <title>Genome Sequences of Oblitimonas alkaliphila gen. nov. sp. nov. (Proposed), a Novel Bacterium of the Pseudomonadaceae Family.</title>
        <authorList>
            <person name="Lauer A.C."/>
            <person name="Nicholson A.C."/>
            <person name="Humrighouse B.W."/>
            <person name="Emery B."/>
            <person name="Drobish A."/>
            <person name="Juieng P."/>
            <person name="Loparev V."/>
            <person name="McQuiston J.R."/>
        </authorList>
    </citation>
    <scope>NUCLEOTIDE SEQUENCE [LARGE SCALE GENOMIC DNA]</scope>
    <source>
        <strain evidence="5 6">E5571</strain>
    </source>
</reference>
<dbReference type="NCBIfam" id="TIGR00345">
    <property type="entry name" value="GET3_arsA_TRC40"/>
    <property type="match status" value="1"/>
</dbReference>
<name>A0A0K1XDW5_9GAMM</name>
<accession>A0A0K1XDW5</accession>
<dbReference type="RefSeq" id="WP_053100698.1">
    <property type="nucleotide sequence ID" value="NZ_CP012365.1"/>
</dbReference>
<dbReference type="PATRIC" id="fig|1698449.3.peg.1188"/>
<evidence type="ECO:0000256" key="1">
    <source>
        <dbReference type="ARBA" id="ARBA00011040"/>
    </source>
</evidence>
<evidence type="ECO:0000256" key="3">
    <source>
        <dbReference type="ARBA" id="ARBA00066752"/>
    </source>
</evidence>
<dbReference type="STRING" id="1697053.AKN87_08375"/>
<dbReference type="EMBL" id="CP012365">
    <property type="protein sequence ID" value="AKX59521.1"/>
    <property type="molecule type" value="Genomic_DNA"/>
</dbReference>
<dbReference type="CDD" id="cd02035">
    <property type="entry name" value="ArsA"/>
    <property type="match status" value="1"/>
</dbReference>
<dbReference type="SUPFAM" id="SSF52540">
    <property type="entry name" value="P-loop containing nucleoside triphosphate hydrolases"/>
    <property type="match status" value="1"/>
</dbReference>
<proteinExistence type="inferred from homology"/>
<evidence type="ECO:0000256" key="2">
    <source>
        <dbReference type="ARBA" id="ARBA00052296"/>
    </source>
</evidence>
<dbReference type="PANTHER" id="PTHR10803:SF3">
    <property type="entry name" value="ATPASE GET3"/>
    <property type="match status" value="1"/>
</dbReference>
<dbReference type="GO" id="GO:0016887">
    <property type="term" value="F:ATP hydrolysis activity"/>
    <property type="evidence" value="ECO:0007669"/>
    <property type="project" value="InterPro"/>
</dbReference>
<organism evidence="5 6">
    <name type="scientific">Thiopseudomonas alkaliphila</name>
    <dbReference type="NCBI Taxonomy" id="1697053"/>
    <lineage>
        <taxon>Bacteria</taxon>
        <taxon>Pseudomonadati</taxon>
        <taxon>Pseudomonadota</taxon>
        <taxon>Gammaproteobacteria</taxon>
        <taxon>Pseudomonadales</taxon>
        <taxon>Pseudomonadaceae</taxon>
        <taxon>Thiopseudomonas</taxon>
    </lineage>
</organism>
<dbReference type="InterPro" id="IPR025723">
    <property type="entry name" value="ArsA/GET3_ATPase-like"/>
</dbReference>
<keyword evidence="6" id="KW-1185">Reference proteome</keyword>
<dbReference type="GO" id="GO:0005524">
    <property type="term" value="F:ATP binding"/>
    <property type="evidence" value="ECO:0007669"/>
    <property type="project" value="InterPro"/>
</dbReference>
<dbReference type="InterPro" id="IPR016300">
    <property type="entry name" value="ATPase_ArsA/GET3"/>
</dbReference>
<dbReference type="GO" id="GO:0015446">
    <property type="term" value="F:ATPase-coupled arsenite transmembrane transporter activity"/>
    <property type="evidence" value="ECO:0007669"/>
    <property type="project" value="UniProtKB-EC"/>
</dbReference>
<evidence type="ECO:0000313" key="6">
    <source>
        <dbReference type="Proteomes" id="UP000063953"/>
    </source>
</evidence>
<protein>
    <recommendedName>
        <fullName evidence="3">arsenite-transporting ATPase</fullName>
        <ecNumber evidence="3">7.3.2.7</ecNumber>
    </recommendedName>
</protein>
<evidence type="ECO:0000259" key="4">
    <source>
        <dbReference type="Pfam" id="PF02374"/>
    </source>
</evidence>
<gene>
    <name evidence="5" type="ORF">AKN88_05915</name>
</gene>